<sequence>MAACGLNIVFTIARQPHCIPQDGAARSSLINAGKLCVVQRTGVGASLLAMRRFRTIAEDFRAFSCQPVWHHERLRLTSTLAISCTVDRQSNVLRNVIQVPILFIALFDLDIESLNQSLAAKLSRKGRHRLRNILLQELAAIVPHPSPISVLHTNAHNHRIEKALFTASTASPLLSGCVSPEHYGTEGDGTSPAPAEAILLQ</sequence>
<protein>
    <submittedName>
        <fullName evidence="1">Uncharacterized protein</fullName>
    </submittedName>
</protein>
<dbReference type="VEuPathDB" id="FungiDB:BTJ68_03156"/>
<dbReference type="OrthoDB" id="3944567at2759"/>
<dbReference type="Proteomes" id="UP000194280">
    <property type="component" value="Unassembled WGS sequence"/>
</dbReference>
<reference evidence="1 2" key="1">
    <citation type="submission" date="2017-01" db="EMBL/GenBank/DDBJ databases">
        <title>The recent genome duplication of the halophilic yeast Hortaea werneckii: insights from long-read sequencing.</title>
        <authorList>
            <person name="Sinha S."/>
            <person name="Flibotte S."/>
            <person name="Neira M."/>
            <person name="Lenassi M."/>
            <person name="Gostincar C."/>
            <person name="Stajich J.E."/>
            <person name="Nislow C.E."/>
        </authorList>
    </citation>
    <scope>NUCLEOTIDE SEQUENCE [LARGE SCALE GENOMIC DNA]</scope>
    <source>
        <strain evidence="1 2">EXF-2000</strain>
    </source>
</reference>
<evidence type="ECO:0000313" key="1">
    <source>
        <dbReference type="EMBL" id="OTA37086.1"/>
    </source>
</evidence>
<organism evidence="1 2">
    <name type="scientific">Hortaea werneckii EXF-2000</name>
    <dbReference type="NCBI Taxonomy" id="1157616"/>
    <lineage>
        <taxon>Eukaryota</taxon>
        <taxon>Fungi</taxon>
        <taxon>Dikarya</taxon>
        <taxon>Ascomycota</taxon>
        <taxon>Pezizomycotina</taxon>
        <taxon>Dothideomycetes</taxon>
        <taxon>Dothideomycetidae</taxon>
        <taxon>Mycosphaerellales</taxon>
        <taxon>Teratosphaeriaceae</taxon>
        <taxon>Hortaea</taxon>
    </lineage>
</organism>
<keyword evidence="2" id="KW-1185">Reference proteome</keyword>
<dbReference type="AlphaFoldDB" id="A0A1Z5TM45"/>
<name>A0A1Z5TM45_HORWE</name>
<accession>A0A1Z5TM45</accession>
<dbReference type="InParanoid" id="A0A1Z5TM45"/>
<evidence type="ECO:0000313" key="2">
    <source>
        <dbReference type="Proteomes" id="UP000194280"/>
    </source>
</evidence>
<proteinExistence type="predicted"/>
<dbReference type="EMBL" id="MUNK01000024">
    <property type="protein sequence ID" value="OTA37086.1"/>
    <property type="molecule type" value="Genomic_DNA"/>
</dbReference>
<comment type="caution">
    <text evidence="1">The sequence shown here is derived from an EMBL/GenBank/DDBJ whole genome shotgun (WGS) entry which is preliminary data.</text>
</comment>
<gene>
    <name evidence="1" type="ORF">BTJ68_03156</name>
</gene>